<accession>A0AAD5NI27</accession>
<keyword evidence="5 11" id="KW-0934">Plastid</keyword>
<dbReference type="CDD" id="cd00586">
    <property type="entry name" value="4HBT"/>
    <property type="match status" value="1"/>
</dbReference>
<evidence type="ECO:0000256" key="4">
    <source>
        <dbReference type="ARBA" id="ARBA00022528"/>
    </source>
</evidence>
<comment type="similarity">
    <text evidence="2 11">Belongs to the acyl-ACP thioesterase family.</text>
</comment>
<keyword evidence="7 11" id="KW-0276">Fatty acid metabolism</keyword>
<dbReference type="InterPro" id="IPR045023">
    <property type="entry name" value="FATA/B"/>
</dbReference>
<dbReference type="EMBL" id="JAJSOW010000106">
    <property type="protein sequence ID" value="KAI9160374.1"/>
    <property type="molecule type" value="Genomic_DNA"/>
</dbReference>
<evidence type="ECO:0000259" key="13">
    <source>
        <dbReference type="Pfam" id="PF20791"/>
    </source>
</evidence>
<evidence type="ECO:0000256" key="10">
    <source>
        <dbReference type="ARBA" id="ARBA00023160"/>
    </source>
</evidence>
<dbReference type="Proteomes" id="UP001064489">
    <property type="component" value="Chromosome 2"/>
</dbReference>
<feature type="domain" description="Acyl-ACP thioesterase-like C-terminal" evidence="13">
    <location>
        <begin position="257"/>
        <end position="320"/>
    </location>
</feature>
<dbReference type="AlphaFoldDB" id="A0AAD5NI27"/>
<dbReference type="Pfam" id="PF20791">
    <property type="entry name" value="Acyl-ACP_TE_C"/>
    <property type="match status" value="1"/>
</dbReference>
<dbReference type="Pfam" id="PF01643">
    <property type="entry name" value="Acyl-ACP_TE"/>
    <property type="match status" value="1"/>
</dbReference>
<reference evidence="14" key="2">
    <citation type="submission" date="2023-02" db="EMBL/GenBank/DDBJ databases">
        <authorList>
            <person name="Swenson N.G."/>
            <person name="Wegrzyn J.L."/>
            <person name="Mcevoy S.L."/>
        </authorList>
    </citation>
    <scope>NUCLEOTIDE SEQUENCE</scope>
    <source>
        <strain evidence="14">91603</strain>
        <tissue evidence="14">Leaf</tissue>
    </source>
</reference>
<evidence type="ECO:0000256" key="9">
    <source>
        <dbReference type="ARBA" id="ARBA00023098"/>
    </source>
</evidence>
<sequence>MCSGADRTGNKQQIKRHNTALLKINGDTVFLSSATESQRNKQKITLPAQINTVVAASNTNLKVGNGKPRQLDMTAKPTDGRLVKDGLVFQQNFTIRSFDMSSNFKISTEALMNFLQETALNHVRSIRILADGFGSTRQMSKRNLIWVISQLQIEVDCYSLWGDVIQIDTWMYASGKNGLGRDWHVRDFKTGKTLTRATGVYLMMDKTTRKVSRFIEEARKEINPFAIHCDPIIHNNGKLLKLDIKKADQVRTGLISVPHSVVESHELFAITLEYRKECNRGSVLQSFSRIISNNNEGMEFDHLLCLEGGQEIMRGRTTWRPKYADSSIEKV</sequence>
<dbReference type="SUPFAM" id="SSF54637">
    <property type="entry name" value="Thioesterase/thiol ester dehydrase-isomerase"/>
    <property type="match status" value="2"/>
</dbReference>
<keyword evidence="10 11" id="KW-0275">Fatty acid biosynthesis</keyword>
<dbReference type="Gene3D" id="3.10.129.10">
    <property type="entry name" value="Hotdog Thioesterase"/>
    <property type="match status" value="2"/>
</dbReference>
<dbReference type="InterPro" id="IPR049427">
    <property type="entry name" value="Acyl-ACP_TE_C"/>
</dbReference>
<evidence type="ECO:0000259" key="12">
    <source>
        <dbReference type="Pfam" id="PF01643"/>
    </source>
</evidence>
<evidence type="ECO:0000313" key="15">
    <source>
        <dbReference type="Proteomes" id="UP001064489"/>
    </source>
</evidence>
<comment type="caution">
    <text evidence="14">The sequence shown here is derived from an EMBL/GenBank/DDBJ whole genome shotgun (WGS) entry which is preliminary data.</text>
</comment>
<name>A0AAD5NI27_ACENE</name>
<keyword evidence="6 11" id="KW-0378">Hydrolase</keyword>
<dbReference type="GO" id="GO:0000036">
    <property type="term" value="F:acyl carrier activity"/>
    <property type="evidence" value="ECO:0007669"/>
    <property type="project" value="TreeGrafter"/>
</dbReference>
<gene>
    <name evidence="14" type="ORF">LWI28_007582</name>
</gene>
<evidence type="ECO:0000256" key="6">
    <source>
        <dbReference type="ARBA" id="ARBA00022801"/>
    </source>
</evidence>
<comment type="subcellular location">
    <subcellularLocation>
        <location evidence="1 11">Plastid</location>
        <location evidence="1 11">Chloroplast</location>
    </subcellularLocation>
</comment>
<evidence type="ECO:0000256" key="5">
    <source>
        <dbReference type="ARBA" id="ARBA00022640"/>
    </source>
</evidence>
<keyword evidence="8" id="KW-0809">Transit peptide</keyword>
<evidence type="ECO:0000256" key="2">
    <source>
        <dbReference type="ARBA" id="ARBA00006500"/>
    </source>
</evidence>
<comment type="function">
    <text evidence="11">Plays an essential role in chain termination during de novo fatty acid synthesis.</text>
</comment>
<evidence type="ECO:0000313" key="14">
    <source>
        <dbReference type="EMBL" id="KAI9160374.1"/>
    </source>
</evidence>
<dbReference type="GO" id="GO:0016297">
    <property type="term" value="F:fatty acyl-[ACP] hydrolase activity"/>
    <property type="evidence" value="ECO:0007669"/>
    <property type="project" value="InterPro"/>
</dbReference>
<evidence type="ECO:0000256" key="3">
    <source>
        <dbReference type="ARBA" id="ARBA00022516"/>
    </source>
</evidence>
<keyword evidence="4 11" id="KW-0150">Chloroplast</keyword>
<protein>
    <recommendedName>
        <fullName evidence="11">Acyl-[acyl-carrier-protein] hydrolase</fullName>
        <ecNumber evidence="11">3.1.2.-</ecNumber>
    </recommendedName>
</protein>
<evidence type="ECO:0000256" key="7">
    <source>
        <dbReference type="ARBA" id="ARBA00022832"/>
    </source>
</evidence>
<keyword evidence="3 11" id="KW-0444">Lipid biosynthesis</keyword>
<dbReference type="EC" id="3.1.2.-" evidence="11"/>
<dbReference type="InterPro" id="IPR029069">
    <property type="entry name" value="HotDog_dom_sf"/>
</dbReference>
<keyword evidence="9 11" id="KW-0443">Lipid metabolism</keyword>
<dbReference type="PANTHER" id="PTHR31727">
    <property type="entry name" value="OLEOYL-ACYL CARRIER PROTEIN THIOESTERASE 1, CHLOROPLASTIC"/>
    <property type="match status" value="1"/>
</dbReference>
<feature type="domain" description="Acyl-ACP thioesterase N-terminal hotdog" evidence="12">
    <location>
        <begin position="86"/>
        <end position="221"/>
    </location>
</feature>
<dbReference type="InterPro" id="IPR002864">
    <property type="entry name" value="Acyl-ACP_thioesterase_NHD"/>
</dbReference>
<dbReference type="PANTHER" id="PTHR31727:SF11">
    <property type="entry name" value="ACYL-[ACYL-CARRIER-PROTEIN] HYDROLASE"/>
    <property type="match status" value="1"/>
</dbReference>
<dbReference type="GO" id="GO:0009507">
    <property type="term" value="C:chloroplast"/>
    <property type="evidence" value="ECO:0007669"/>
    <property type="project" value="UniProtKB-SubCell"/>
</dbReference>
<proteinExistence type="inferred from homology"/>
<keyword evidence="15" id="KW-1185">Reference proteome</keyword>
<reference evidence="14" key="1">
    <citation type="journal article" date="2022" name="Plant J.">
        <title>Strategies of tolerance reflected in two North American maple genomes.</title>
        <authorList>
            <person name="McEvoy S.L."/>
            <person name="Sezen U.U."/>
            <person name="Trouern-Trend A."/>
            <person name="McMahon S.M."/>
            <person name="Schaberg P.G."/>
            <person name="Yang J."/>
            <person name="Wegrzyn J.L."/>
            <person name="Swenson N.G."/>
        </authorList>
    </citation>
    <scope>NUCLEOTIDE SEQUENCE</scope>
    <source>
        <strain evidence="14">91603</strain>
    </source>
</reference>
<evidence type="ECO:0000256" key="8">
    <source>
        <dbReference type="ARBA" id="ARBA00022946"/>
    </source>
</evidence>
<organism evidence="14 15">
    <name type="scientific">Acer negundo</name>
    <name type="common">Box elder</name>
    <dbReference type="NCBI Taxonomy" id="4023"/>
    <lineage>
        <taxon>Eukaryota</taxon>
        <taxon>Viridiplantae</taxon>
        <taxon>Streptophyta</taxon>
        <taxon>Embryophyta</taxon>
        <taxon>Tracheophyta</taxon>
        <taxon>Spermatophyta</taxon>
        <taxon>Magnoliopsida</taxon>
        <taxon>eudicotyledons</taxon>
        <taxon>Gunneridae</taxon>
        <taxon>Pentapetalae</taxon>
        <taxon>rosids</taxon>
        <taxon>malvids</taxon>
        <taxon>Sapindales</taxon>
        <taxon>Sapindaceae</taxon>
        <taxon>Hippocastanoideae</taxon>
        <taxon>Acereae</taxon>
        <taxon>Acer</taxon>
    </lineage>
</organism>
<evidence type="ECO:0000256" key="11">
    <source>
        <dbReference type="RuleBase" id="RU363096"/>
    </source>
</evidence>
<evidence type="ECO:0000256" key="1">
    <source>
        <dbReference type="ARBA" id="ARBA00004229"/>
    </source>
</evidence>